<dbReference type="Gene3D" id="3.30.1680.10">
    <property type="entry name" value="ligand-binding face of the semaphorins, domain 2"/>
    <property type="match status" value="1"/>
</dbReference>
<evidence type="ECO:0000313" key="16">
    <source>
        <dbReference type="Proteomes" id="UP000472275"/>
    </source>
</evidence>
<dbReference type="InterPro" id="IPR013548">
    <property type="entry name" value="Plexin_cytoplasmic_RasGAP_dom"/>
</dbReference>
<dbReference type="SMART" id="SM00429">
    <property type="entry name" value="IPT"/>
    <property type="match status" value="4"/>
</dbReference>
<evidence type="ECO:0000256" key="6">
    <source>
        <dbReference type="ARBA" id="ARBA00022737"/>
    </source>
</evidence>
<proteinExistence type="inferred from homology"/>
<dbReference type="InterPro" id="IPR008936">
    <property type="entry name" value="Rho_GTPase_activation_prot"/>
</dbReference>
<dbReference type="GO" id="GO:0007399">
    <property type="term" value="P:nervous system development"/>
    <property type="evidence" value="ECO:0007669"/>
    <property type="project" value="UniProtKB-ARBA"/>
</dbReference>
<dbReference type="InterPro" id="IPR031148">
    <property type="entry name" value="Plexin"/>
</dbReference>
<dbReference type="GO" id="GO:0002116">
    <property type="term" value="C:semaphorin receptor complex"/>
    <property type="evidence" value="ECO:0007669"/>
    <property type="project" value="TreeGrafter"/>
</dbReference>
<evidence type="ECO:0000256" key="1">
    <source>
        <dbReference type="ARBA" id="ARBA00004251"/>
    </source>
</evidence>
<name>A0A663F646_AQUCH</name>
<dbReference type="Pfam" id="PF24479">
    <property type="entry name" value="PSI_PlexinA-B"/>
    <property type="match status" value="1"/>
</dbReference>
<accession>A0A663F646</accession>
<dbReference type="InterPro" id="IPR041362">
    <property type="entry name" value="TIG2_plexin"/>
</dbReference>
<dbReference type="InterPro" id="IPR001627">
    <property type="entry name" value="Semap_dom"/>
</dbReference>
<dbReference type="InterPro" id="IPR014756">
    <property type="entry name" value="Ig_E-set"/>
</dbReference>
<dbReference type="InterPro" id="IPR002165">
    <property type="entry name" value="Plexin_repeat"/>
</dbReference>
<dbReference type="Gene3D" id="3.10.20.90">
    <property type="entry name" value="Phosphatidylinositol 3-kinase Catalytic Subunit, Chain A, domain 1"/>
    <property type="match status" value="1"/>
</dbReference>
<evidence type="ECO:0000256" key="3">
    <source>
        <dbReference type="ARBA" id="ARBA00022475"/>
    </source>
</evidence>
<dbReference type="GO" id="GO:0009653">
    <property type="term" value="P:anatomical structure morphogenesis"/>
    <property type="evidence" value="ECO:0007669"/>
    <property type="project" value="UniProtKB-ARBA"/>
</dbReference>
<comment type="subcellular location">
    <subcellularLocation>
        <location evidence="1">Cell membrane</location>
        <topology evidence="1">Single-pass type I membrane protein</topology>
    </subcellularLocation>
</comment>
<feature type="domain" description="Sema" evidence="14">
    <location>
        <begin position="20"/>
        <end position="507"/>
    </location>
</feature>
<dbReference type="Pfam" id="PF17960">
    <property type="entry name" value="TIG_plexin"/>
    <property type="match status" value="1"/>
</dbReference>
<dbReference type="Gene3D" id="2.60.40.10">
    <property type="entry name" value="Immunoglobulins"/>
    <property type="match status" value="5"/>
</dbReference>
<dbReference type="InterPro" id="IPR041019">
    <property type="entry name" value="TIG1_plexin"/>
</dbReference>
<evidence type="ECO:0000256" key="12">
    <source>
        <dbReference type="SAM" id="Coils"/>
    </source>
</evidence>
<keyword evidence="6" id="KW-0677">Repeat</keyword>
<evidence type="ECO:0000256" key="13">
    <source>
        <dbReference type="SAM" id="Phobius"/>
    </source>
</evidence>
<reference evidence="15" key="2">
    <citation type="submission" date="2025-09" db="UniProtKB">
        <authorList>
            <consortium name="Ensembl"/>
        </authorList>
    </citation>
    <scope>IDENTIFICATION</scope>
</reference>
<dbReference type="FunFam" id="3.30.1680.10:FF:000032">
    <property type="entry name" value="Plexin A2"/>
    <property type="match status" value="1"/>
</dbReference>
<evidence type="ECO:0000256" key="10">
    <source>
        <dbReference type="ARBA" id="ARBA00023180"/>
    </source>
</evidence>
<dbReference type="Pfam" id="PF01833">
    <property type="entry name" value="TIG"/>
    <property type="match status" value="4"/>
</dbReference>
<dbReference type="CDD" id="cd00603">
    <property type="entry name" value="IPT_PCSR"/>
    <property type="match status" value="1"/>
</dbReference>
<dbReference type="InterPro" id="IPR042826">
    <property type="entry name" value="Plexin-A2_sema"/>
</dbReference>
<evidence type="ECO:0000313" key="15">
    <source>
        <dbReference type="Ensembl" id="ENSACCP00020020345.1"/>
    </source>
</evidence>
<dbReference type="GO" id="GO:0005886">
    <property type="term" value="C:plasma membrane"/>
    <property type="evidence" value="ECO:0007669"/>
    <property type="project" value="UniProtKB-SubCell"/>
</dbReference>
<keyword evidence="3" id="KW-1003">Cell membrane</keyword>
<dbReference type="CDD" id="cd01179">
    <property type="entry name" value="IPT_plexin_repeat2"/>
    <property type="match status" value="1"/>
</dbReference>
<dbReference type="SUPFAM" id="SSF101912">
    <property type="entry name" value="Sema domain"/>
    <property type="match status" value="1"/>
</dbReference>
<keyword evidence="12" id="KW-0175">Coiled coil</keyword>
<dbReference type="GO" id="GO:0017154">
    <property type="term" value="F:semaphorin receptor activity"/>
    <property type="evidence" value="ECO:0007669"/>
    <property type="project" value="InterPro"/>
</dbReference>
<dbReference type="Ensembl" id="ENSACCT00020021228.1">
    <property type="protein sequence ID" value="ENSACCP00020020345.1"/>
    <property type="gene ID" value="ENSACCG00020013497.1"/>
</dbReference>
<dbReference type="InterPro" id="IPR046800">
    <property type="entry name" value="Plexin_RBD"/>
</dbReference>
<keyword evidence="7 13" id="KW-1133">Transmembrane helix</keyword>
<dbReference type="Proteomes" id="UP000472275">
    <property type="component" value="Chromosome 24"/>
</dbReference>
<keyword evidence="8 13" id="KW-0472">Membrane</keyword>
<dbReference type="InterPro" id="IPR013783">
    <property type="entry name" value="Ig-like_fold"/>
</dbReference>
<evidence type="ECO:0000256" key="9">
    <source>
        <dbReference type="ARBA" id="ARBA00023157"/>
    </source>
</evidence>
<dbReference type="InterPro" id="IPR002909">
    <property type="entry name" value="IPT_dom"/>
</dbReference>
<evidence type="ECO:0000259" key="14">
    <source>
        <dbReference type="PROSITE" id="PS51004"/>
    </source>
</evidence>
<reference evidence="15" key="1">
    <citation type="submission" date="2025-08" db="UniProtKB">
        <authorList>
            <consortium name="Ensembl"/>
        </authorList>
    </citation>
    <scope>IDENTIFICATION</scope>
</reference>
<dbReference type="FunFam" id="2.60.40.10:FF:000071">
    <property type="entry name" value="Plexin A2"/>
    <property type="match status" value="1"/>
</dbReference>
<dbReference type="Gene3D" id="1.10.506.10">
    <property type="entry name" value="GTPase Activation - p120gap, domain 1"/>
    <property type="match status" value="1"/>
</dbReference>
<evidence type="ECO:0000256" key="2">
    <source>
        <dbReference type="ARBA" id="ARBA00010297"/>
    </source>
</evidence>
<keyword evidence="9" id="KW-1015">Disulfide bond</keyword>
<organism evidence="15 16">
    <name type="scientific">Aquila chrysaetos chrysaetos</name>
    <dbReference type="NCBI Taxonomy" id="223781"/>
    <lineage>
        <taxon>Eukaryota</taxon>
        <taxon>Metazoa</taxon>
        <taxon>Chordata</taxon>
        <taxon>Craniata</taxon>
        <taxon>Vertebrata</taxon>
        <taxon>Euteleostomi</taxon>
        <taxon>Archelosauria</taxon>
        <taxon>Archosauria</taxon>
        <taxon>Dinosauria</taxon>
        <taxon>Saurischia</taxon>
        <taxon>Theropoda</taxon>
        <taxon>Coelurosauria</taxon>
        <taxon>Aves</taxon>
        <taxon>Neognathae</taxon>
        <taxon>Neoaves</taxon>
        <taxon>Telluraves</taxon>
        <taxon>Accipitrimorphae</taxon>
        <taxon>Accipitriformes</taxon>
        <taxon>Accipitridae</taxon>
        <taxon>Accipitrinae</taxon>
        <taxon>Aquila</taxon>
    </lineage>
</organism>
<dbReference type="SUPFAM" id="SSF48350">
    <property type="entry name" value="GTPase activation domain, GAP"/>
    <property type="match status" value="1"/>
</dbReference>
<comment type="caution">
    <text evidence="11">Lacks conserved residue(s) required for the propagation of feature annotation.</text>
</comment>
<dbReference type="PANTHER" id="PTHR22625">
    <property type="entry name" value="PLEXIN"/>
    <property type="match status" value="1"/>
</dbReference>
<dbReference type="FunFam" id="2.60.40.10:FF:000123">
    <property type="entry name" value="Plexin A1"/>
    <property type="match status" value="1"/>
</dbReference>
<dbReference type="InterPro" id="IPR015943">
    <property type="entry name" value="WD40/YVTN_repeat-like_dom_sf"/>
</dbReference>
<dbReference type="InterPro" id="IPR016201">
    <property type="entry name" value="PSI"/>
</dbReference>
<evidence type="ECO:0000256" key="4">
    <source>
        <dbReference type="ARBA" id="ARBA00022692"/>
    </source>
</evidence>
<dbReference type="FunFam" id="2.60.40.10:FF:000695">
    <property type="entry name" value="Plexin A2"/>
    <property type="match status" value="1"/>
</dbReference>
<dbReference type="FunFam" id="1.10.506.10:FF:000005">
    <property type="entry name" value="Plexin A1"/>
    <property type="match status" value="1"/>
</dbReference>
<dbReference type="PANTHER" id="PTHR22625:SF37">
    <property type="entry name" value="PLEXIN-A2"/>
    <property type="match status" value="1"/>
</dbReference>
<dbReference type="Pfam" id="PF08337">
    <property type="entry name" value="Plexin_cytopl"/>
    <property type="match status" value="1"/>
</dbReference>
<sequence length="1832" mass="203799">MDQRKTWPRVLDSDGWSVALLCLFLASLSRNVSSNALFSTFHSENRDWTFNHLTVHQGTGAVYVGAINRVYKLSGNLTILVAHKTGPEEDNKSCYPPLIVQPCSEILTLTNNVNKLLIIDYSENRLLACGSLYQGVCKLLRLDDLFILVEPSHKKEHYLSSVNKTGTMYGVIVRSEGEDGKLFIGTAVDGKQDYFPTLSSRKLPRDPESSAMLDYELHSDFVSSLIKIPSDTLALVSHFDIFYIYGFASGNFVYFLTVQPETPEGVSINSASDLFYTSRIVRLCKDDPKFHSYVSLPFGCVKGDTEYRLLQAAYLSKPGDVLAKSLNITAQEDVLFAIFSKGQKQYHQPPDDSALCAFPIRTINAQIKERLQSCYQGEGNLELNWLLGKDVQCTKPVPIDDNFCGLDINQPLGGSTPVDGVTLFTSSRDRMTSVASYVYNGYSVVFVGTKTGKLKKIRADGPPHGGIQYEMVTVFKDGSPVLRDMAFSIDQKYLYVMSERQVSRVPVESCEQYTTCGECLSSGDPHCGWCTLHHVAGRVLFPLCPSSPRLQLSLLVSDAPDLTAGVTCLFGNLTEVEGQVSGSRVVCVSPAAKDVPAIPVDQGKCLSCVNSAFRCHWCKYRNLCTHDPTTCSFQEGRINVSEDCPQLFPTEEILIPVGEVKPITLKARNLPQPQSGQRGYECVLSIQGVIHRVPALRFNSSSVQCQNSSYLYDGMDISNLAVDFAVVWNGNFVIDNPEDLKVHLYKCAAQRESCGLCLKADPKFECGWCSGEAKCTLRPHCSSPSAQPWLDWSSRNVKCSNPRITEILTVSGPPEGGTRVTIRGVNLGLDFSEIAHGVQVAGVQCSPLPEQYVVAEQIVCEMGQALPGISSGPVLLCIGECKPEFTAKSTQQYMFVTPAVSFLNPSRGPESGGTMVTISGHYLGAGSRVSVLLGNQTCEFYGRSMNEIVCMSAPSAHGLGAVHVSVSVDRAQLERTLLFEYIDDPKVQHIEPEWSIASGYTPLTITGSNLDVIQEPRIRVKYNGKEFVNVCKVVNATALACLAPPLTPEYRPGLDAVERPDEFGFIFNNVQSLLVYNDTKFIYYPNPTFELLSPTGVLEQKPGSPIILKGRNLCPPAPGGAKLNYTVLIGETPCAVTISETQLLCEPPNLTGQHKVMVRVGGIIFSPGSVSIISDSLLTLPAIVSIAAGGSLLLIIVIIVLIAYKRKSRENDLTLKRLQMQMDNLESRVALECKEAFAELQTDINELTSDLDRSGIPYLDYRTYAMRVLFPGIEDHPVLRELEQSVEKALKLFAQLINNKVFLLTFIRTLELQRSFSMRDRGNVASLIMTGLQGKLEYATDVLKQLLSDLIEKNLENKNHPKLLLRRTESVAEKMLTNWFAFLLHKFLKECAGEPLFMLYCAIKQQMEKGPIDAITGEARYSLSEDKLIRQQIEYKTLILNCVNPDNENSPEIPVKVLNCDTITQVKEKILDAVYKNVPYSQRPRAVDMDLEWRQGRIARVVLQDEDITTKIEGDWKRLNTLMHYQVSDRSVVALVPKQTSSYNIPASASISRTSISRYDSTFRYTGSPDSLRSRAPMITPDLESGVKVWHLVKNHDHGDQKEGDRGSKMVSEIYLTRLLATKGTLQKFVDDLFETLFSTVHRGSALPLAIKYMFDFLDEQADKHGIHDTDVRHTWKSNCLPLRFWVNVIKNPQFVFDIHKGSITDACLSVVAQTFMDSCSTSEHRLGKDSPSNKLLYAKDIPSYKSWVERYYADIAKLPAISDQDMNAYLAEQSRLHSVEFNMLSALNEIYSYVSKYSEELIGALEQDEQARRQRLAYKVEQLIGAMSIES</sequence>
<dbReference type="GO" id="GO:0030334">
    <property type="term" value="P:regulation of cell migration"/>
    <property type="evidence" value="ECO:0007669"/>
    <property type="project" value="TreeGrafter"/>
</dbReference>
<dbReference type="Pfam" id="PF01437">
    <property type="entry name" value="PSI"/>
    <property type="match status" value="2"/>
</dbReference>
<dbReference type="FunFam" id="1.10.506.10:FF:000006">
    <property type="entry name" value="Plexin A1"/>
    <property type="match status" value="1"/>
</dbReference>
<dbReference type="Pfam" id="PF20170">
    <property type="entry name" value="Plexin_RBD"/>
    <property type="match status" value="1"/>
</dbReference>
<dbReference type="CDD" id="cd01181">
    <property type="entry name" value="IPT_plexin_repeat3"/>
    <property type="match status" value="1"/>
</dbReference>
<evidence type="ECO:0000256" key="5">
    <source>
        <dbReference type="ARBA" id="ARBA00022729"/>
    </source>
</evidence>
<feature type="transmembrane region" description="Helical" evidence="13">
    <location>
        <begin position="1180"/>
        <end position="1204"/>
    </location>
</feature>
<comment type="similarity">
    <text evidence="2">Belongs to the plexin family.</text>
</comment>
<feature type="coiled-coil region" evidence="12">
    <location>
        <begin position="1208"/>
        <end position="1235"/>
    </location>
</feature>
<dbReference type="SMART" id="SM00630">
    <property type="entry name" value="Sema"/>
    <property type="match status" value="1"/>
</dbReference>
<dbReference type="FunFam" id="2.60.40.10:FF:001973">
    <property type="entry name" value="Plexin A4, B"/>
    <property type="match status" value="1"/>
</dbReference>
<dbReference type="SMART" id="SM00423">
    <property type="entry name" value="PSI"/>
    <property type="match status" value="3"/>
</dbReference>
<dbReference type="GO" id="GO:0048513">
    <property type="term" value="P:animal organ development"/>
    <property type="evidence" value="ECO:0007669"/>
    <property type="project" value="UniProtKB-ARBA"/>
</dbReference>
<dbReference type="PROSITE" id="PS51004">
    <property type="entry name" value="SEMA"/>
    <property type="match status" value="1"/>
</dbReference>
<dbReference type="Pfam" id="PF18020">
    <property type="entry name" value="TIG_2"/>
    <property type="match status" value="1"/>
</dbReference>
<keyword evidence="5" id="KW-0732">Signal</keyword>
<dbReference type="FunFam" id="3.10.20.90:FF:000018">
    <property type="entry name" value="Plexin A2"/>
    <property type="match status" value="1"/>
</dbReference>
<dbReference type="SUPFAM" id="SSF103575">
    <property type="entry name" value="Plexin repeat"/>
    <property type="match status" value="2"/>
</dbReference>
<dbReference type="SUPFAM" id="SSF81296">
    <property type="entry name" value="E set domains"/>
    <property type="match status" value="4"/>
</dbReference>
<dbReference type="Gene3D" id="2.130.10.10">
    <property type="entry name" value="YVTN repeat-like/Quinoprotein amine dehydrogenase"/>
    <property type="match status" value="1"/>
</dbReference>
<dbReference type="CDD" id="cd11272">
    <property type="entry name" value="Sema_plexin_A2"/>
    <property type="match status" value="1"/>
</dbReference>
<keyword evidence="10" id="KW-0325">Glycoprotein</keyword>
<dbReference type="CDD" id="cd12790">
    <property type="entry name" value="RasGAP_plexin_A"/>
    <property type="match status" value="1"/>
</dbReference>
<dbReference type="FunFam" id="2.60.40.10:FF:000339">
    <property type="entry name" value="Plexin A2"/>
    <property type="match status" value="1"/>
</dbReference>
<evidence type="ECO:0000256" key="8">
    <source>
        <dbReference type="ARBA" id="ARBA00023136"/>
    </source>
</evidence>
<dbReference type="CDD" id="cd01180">
    <property type="entry name" value="IPT_plexin_repeat1"/>
    <property type="match status" value="1"/>
</dbReference>
<dbReference type="InterPro" id="IPR036352">
    <property type="entry name" value="Semap_dom_sf"/>
</dbReference>
<evidence type="ECO:0000256" key="7">
    <source>
        <dbReference type="ARBA" id="ARBA00022989"/>
    </source>
</evidence>
<keyword evidence="16" id="KW-1185">Reference proteome</keyword>
<gene>
    <name evidence="15" type="primary">PLXNA2</name>
</gene>
<dbReference type="FunFam" id="2.130.10.10:FF:000006">
    <property type="entry name" value="Plexin A2"/>
    <property type="match status" value="1"/>
</dbReference>
<keyword evidence="4 13" id="KW-0812">Transmembrane</keyword>
<dbReference type="Pfam" id="PF01403">
    <property type="entry name" value="Sema"/>
    <property type="match status" value="1"/>
</dbReference>
<dbReference type="GO" id="GO:0035295">
    <property type="term" value="P:tube development"/>
    <property type="evidence" value="ECO:0007669"/>
    <property type="project" value="UniProtKB-ARBA"/>
</dbReference>
<evidence type="ECO:0000256" key="11">
    <source>
        <dbReference type="PROSITE-ProRule" id="PRU00352"/>
    </source>
</evidence>
<dbReference type="GeneTree" id="ENSGT01050000244850"/>
<protein>
    <submittedName>
        <fullName evidence="15">Plexin A2</fullName>
    </submittedName>
</protein>